<reference evidence="3" key="1">
    <citation type="submission" date="2011-06" db="EMBL/GenBank/DDBJ databases">
        <title>Complete genome sequence of Paenibacillus mucilaginosus KNP414.</title>
        <authorList>
            <person name="Wang J."/>
            <person name="Hu S."/>
            <person name="Hu X."/>
            <person name="Zhang B."/>
            <person name="Dong D."/>
            <person name="Zhang S."/>
            <person name="Zhao K."/>
            <person name="Wu D."/>
        </authorList>
    </citation>
    <scope>NUCLEOTIDE SEQUENCE [LARGE SCALE GENOMIC DNA]</scope>
    <source>
        <strain evidence="3">KNP414</strain>
    </source>
</reference>
<evidence type="ECO:0000313" key="3">
    <source>
        <dbReference type="Proteomes" id="UP000006620"/>
    </source>
</evidence>
<dbReference type="RefSeq" id="WP_013920696.1">
    <property type="nucleotide sequence ID" value="NC_015690.1"/>
</dbReference>
<protein>
    <submittedName>
        <fullName evidence="2">Uncharacterized protein</fullName>
    </submittedName>
</protein>
<keyword evidence="1" id="KW-1133">Transmembrane helix</keyword>
<accession>F8FKG1</accession>
<keyword evidence="1" id="KW-0472">Membrane</keyword>
<sequence length="159" mass="17963">MRYVRNIIGGLLLLYGVFIIAYYGWVGVNMWQAGRNAERFLDLMVEQKWEEAAAIATAHSYADDPEKREAHRKAWIERMRGLKEQGFYLVGYDSVNAFYDDACVCGGHANLTFRDGERTVTYRSVFTGGLPDIGQLSPLNPLEEPIETNGWKTMACSGI</sequence>
<dbReference type="AlphaFoldDB" id="F8FKG1"/>
<dbReference type="PATRIC" id="fig|1036673.3.peg.6570"/>
<evidence type="ECO:0000256" key="1">
    <source>
        <dbReference type="SAM" id="Phobius"/>
    </source>
</evidence>
<dbReference type="Proteomes" id="UP000006620">
    <property type="component" value="Chromosome"/>
</dbReference>
<reference evidence="2 3" key="2">
    <citation type="journal article" date="2013" name="Genome Announc.">
        <title>Genome Sequence of Growth-Improving Paenibacillus mucilaginosus Strain KNP414.</title>
        <authorList>
            <person name="Lu J.J."/>
            <person name="Wang J.F."/>
            <person name="Hu X.F."/>
        </authorList>
    </citation>
    <scope>NUCLEOTIDE SEQUENCE [LARGE SCALE GENOMIC DNA]</scope>
    <source>
        <strain evidence="2 3">KNP414</strain>
    </source>
</reference>
<dbReference type="HOGENOM" id="CLU_1659029_0_0_9"/>
<name>F8FKG1_PAEMK</name>
<feature type="transmembrane region" description="Helical" evidence="1">
    <location>
        <begin position="7"/>
        <end position="25"/>
    </location>
</feature>
<proteinExistence type="predicted"/>
<dbReference type="EMBL" id="CP002869">
    <property type="protein sequence ID" value="AEI45554.1"/>
    <property type="molecule type" value="Genomic_DNA"/>
</dbReference>
<dbReference type="KEGG" id="pms:KNP414_07042"/>
<organism evidence="2 3">
    <name type="scientific">Paenibacillus mucilaginosus (strain KNP414)</name>
    <dbReference type="NCBI Taxonomy" id="1036673"/>
    <lineage>
        <taxon>Bacteria</taxon>
        <taxon>Bacillati</taxon>
        <taxon>Bacillota</taxon>
        <taxon>Bacilli</taxon>
        <taxon>Bacillales</taxon>
        <taxon>Paenibacillaceae</taxon>
        <taxon>Paenibacillus</taxon>
    </lineage>
</organism>
<evidence type="ECO:0000313" key="2">
    <source>
        <dbReference type="EMBL" id="AEI45554.1"/>
    </source>
</evidence>
<keyword evidence="1" id="KW-0812">Transmembrane</keyword>
<gene>
    <name evidence="2" type="ordered locus">KNP414_07042</name>
</gene>